<keyword evidence="5" id="KW-0678">Repressor</keyword>
<feature type="compositionally biased region" description="Low complexity" evidence="15">
    <location>
        <begin position="58"/>
        <end position="72"/>
    </location>
</feature>
<feature type="compositionally biased region" description="Low complexity" evidence="15">
    <location>
        <begin position="79"/>
        <end position="97"/>
    </location>
</feature>
<dbReference type="InterPro" id="IPR036020">
    <property type="entry name" value="WW_dom_sf"/>
</dbReference>
<dbReference type="EMBL" id="JAZDUA010000135">
    <property type="protein sequence ID" value="KAK7866808.1"/>
    <property type="molecule type" value="Genomic_DNA"/>
</dbReference>
<name>A0AAN9W0G9_9ORTH</name>
<dbReference type="PANTHER" id="PTHR17616">
    <property type="entry name" value="YES-ASSOCIATED PROTEIN YAP1 FAMILY MEMBER"/>
    <property type="match status" value="1"/>
</dbReference>
<keyword evidence="14" id="KW-0175">Coiled coil</keyword>
<keyword evidence="9" id="KW-0805">Transcription regulation</keyword>
<evidence type="ECO:0000256" key="12">
    <source>
        <dbReference type="ARBA" id="ARBA00023242"/>
    </source>
</evidence>
<evidence type="ECO:0000313" key="18">
    <source>
        <dbReference type="Proteomes" id="UP001378592"/>
    </source>
</evidence>
<dbReference type="Pfam" id="PF15238">
    <property type="entry name" value="TEADIR3"/>
    <property type="match status" value="1"/>
</dbReference>
<comment type="subcellular location">
    <subcellularLocation>
        <location evidence="2">Cell junction</location>
    </subcellularLocation>
    <subcellularLocation>
        <location evidence="3">Cytoplasm</location>
    </subcellularLocation>
    <subcellularLocation>
        <location evidence="1">Nucleus</location>
    </subcellularLocation>
</comment>
<feature type="domain" description="WW" evidence="16">
    <location>
        <begin position="234"/>
        <end position="267"/>
    </location>
</feature>
<dbReference type="GO" id="GO:0005634">
    <property type="term" value="C:nucleus"/>
    <property type="evidence" value="ECO:0007669"/>
    <property type="project" value="UniProtKB-SubCell"/>
</dbReference>
<evidence type="ECO:0000313" key="17">
    <source>
        <dbReference type="EMBL" id="KAK7866808.1"/>
    </source>
</evidence>
<dbReference type="CDD" id="cd00201">
    <property type="entry name" value="WW"/>
    <property type="match status" value="2"/>
</dbReference>
<sequence length="479" mass="52641">MALNPEGEQHKGSLVVRIDQDSDSDFQALFDSVLKPDSSRPLQVPLRMRKLPDSFFNPPSTGSKSPSVSSISHSRENSADSAFGTASAAATTTTSASGLQVNHPRAHSSPASLQQTYASAQQHQQQHQHLRQRSYDITPVDELGPLPPGWEQARTPEGQVYYLNHLTRTTTWEDPRKTLAAQVAQSQQQQQQQQQQQPPQPTSAAGDLLGSVPASSPLSSTSPQPQGTKQADLGPLPEGWEQATTPEGEIYFINHQTRTTSWFDPRIPTAYWSRTAIPTLVQRVLRLSSDQTIHLQRSPGSMLQHQNASWMQPLNSQAVQAQQKLRLQSLQMERERLKLRQQEIMRQQELMRQSTIDMPPGATAGMDPFLSGVTDHSRQESTDSGLSMGGTSYSLSHTPEEFLATMDDNMDGVSEGGNLSDMAALDAPDISTLNDNIDSTDDLVPSLQLGDDFSNDILDNMQALIDPSSSKADNVLTWL</sequence>
<evidence type="ECO:0000256" key="10">
    <source>
        <dbReference type="ARBA" id="ARBA00023159"/>
    </source>
</evidence>
<dbReference type="Pfam" id="PF00397">
    <property type="entry name" value="WW"/>
    <property type="match status" value="2"/>
</dbReference>
<protein>
    <recommendedName>
        <fullName evidence="16">WW domain-containing protein</fullName>
    </recommendedName>
</protein>
<dbReference type="GO" id="GO:0003713">
    <property type="term" value="F:transcription coactivator activity"/>
    <property type="evidence" value="ECO:0007669"/>
    <property type="project" value="TreeGrafter"/>
</dbReference>
<feature type="region of interest" description="Disordered" evidence="15">
    <location>
        <begin position="372"/>
        <end position="391"/>
    </location>
</feature>
<feature type="region of interest" description="Disordered" evidence="15">
    <location>
        <begin position="51"/>
        <end position="132"/>
    </location>
</feature>
<organism evidence="17 18">
    <name type="scientific">Gryllus longicercus</name>
    <dbReference type="NCBI Taxonomy" id="2509291"/>
    <lineage>
        <taxon>Eukaryota</taxon>
        <taxon>Metazoa</taxon>
        <taxon>Ecdysozoa</taxon>
        <taxon>Arthropoda</taxon>
        <taxon>Hexapoda</taxon>
        <taxon>Insecta</taxon>
        <taxon>Pterygota</taxon>
        <taxon>Neoptera</taxon>
        <taxon>Polyneoptera</taxon>
        <taxon>Orthoptera</taxon>
        <taxon>Ensifera</taxon>
        <taxon>Gryllidea</taxon>
        <taxon>Grylloidea</taxon>
        <taxon>Gryllidae</taxon>
        <taxon>Gryllinae</taxon>
        <taxon>Gryllus</taxon>
    </lineage>
</organism>
<comment type="similarity">
    <text evidence="13">Belongs to the YAP1 family.</text>
</comment>
<evidence type="ECO:0000256" key="6">
    <source>
        <dbReference type="ARBA" id="ARBA00022553"/>
    </source>
</evidence>
<dbReference type="SUPFAM" id="SSF51045">
    <property type="entry name" value="WW domain"/>
    <property type="match status" value="2"/>
</dbReference>
<dbReference type="GO" id="GO:0070161">
    <property type="term" value="C:anchoring junction"/>
    <property type="evidence" value="ECO:0007669"/>
    <property type="project" value="UniProtKB-SubCell"/>
</dbReference>
<evidence type="ECO:0000256" key="13">
    <source>
        <dbReference type="ARBA" id="ARBA00038057"/>
    </source>
</evidence>
<dbReference type="GO" id="GO:0045944">
    <property type="term" value="P:positive regulation of transcription by RNA polymerase II"/>
    <property type="evidence" value="ECO:0007669"/>
    <property type="project" value="TreeGrafter"/>
</dbReference>
<keyword evidence="4" id="KW-0963">Cytoplasm</keyword>
<evidence type="ECO:0000259" key="16">
    <source>
        <dbReference type="PROSITE" id="PS50020"/>
    </source>
</evidence>
<dbReference type="PANTHER" id="PTHR17616:SF8">
    <property type="entry name" value="TRANSCRIPTIONAL COACTIVATOR YORKIE"/>
    <property type="match status" value="1"/>
</dbReference>
<dbReference type="AlphaFoldDB" id="A0AAN9W0G9"/>
<dbReference type="InterPro" id="IPR001202">
    <property type="entry name" value="WW_dom"/>
</dbReference>
<evidence type="ECO:0000256" key="5">
    <source>
        <dbReference type="ARBA" id="ARBA00022491"/>
    </source>
</evidence>
<evidence type="ECO:0000256" key="3">
    <source>
        <dbReference type="ARBA" id="ARBA00004496"/>
    </source>
</evidence>
<dbReference type="FunFam" id="2.20.70.10:FF:000019">
    <property type="entry name" value="Putative transcriptional coactivator YAP1"/>
    <property type="match status" value="1"/>
</dbReference>
<keyword evidence="11" id="KW-0804">Transcription</keyword>
<keyword evidence="6" id="KW-0597">Phosphoprotein</keyword>
<evidence type="ECO:0000256" key="14">
    <source>
        <dbReference type="SAM" id="Coils"/>
    </source>
</evidence>
<dbReference type="Gene3D" id="2.20.70.10">
    <property type="match status" value="2"/>
</dbReference>
<dbReference type="SMART" id="SM00456">
    <property type="entry name" value="WW"/>
    <property type="match status" value="2"/>
</dbReference>
<feature type="coiled-coil region" evidence="14">
    <location>
        <begin position="320"/>
        <end position="347"/>
    </location>
</feature>
<dbReference type="InterPro" id="IPR051583">
    <property type="entry name" value="YAP1"/>
</dbReference>
<dbReference type="Proteomes" id="UP001378592">
    <property type="component" value="Unassembled WGS sequence"/>
</dbReference>
<evidence type="ECO:0000256" key="8">
    <source>
        <dbReference type="ARBA" id="ARBA00022949"/>
    </source>
</evidence>
<evidence type="ECO:0000256" key="9">
    <source>
        <dbReference type="ARBA" id="ARBA00023015"/>
    </source>
</evidence>
<evidence type="ECO:0000256" key="1">
    <source>
        <dbReference type="ARBA" id="ARBA00004123"/>
    </source>
</evidence>
<evidence type="ECO:0000256" key="15">
    <source>
        <dbReference type="SAM" id="MobiDB-lite"/>
    </source>
</evidence>
<comment type="caution">
    <text evidence="17">The sequence shown here is derived from an EMBL/GenBank/DDBJ whole genome shotgun (WGS) entry which is preliminary data.</text>
</comment>
<dbReference type="InterPro" id="IPR053819">
    <property type="entry name" value="TEADIR3_omega_loop"/>
</dbReference>
<evidence type="ECO:0000256" key="11">
    <source>
        <dbReference type="ARBA" id="ARBA00023163"/>
    </source>
</evidence>
<keyword evidence="8" id="KW-0965">Cell junction</keyword>
<accession>A0AAN9W0G9</accession>
<reference evidence="17 18" key="1">
    <citation type="submission" date="2024-03" db="EMBL/GenBank/DDBJ databases">
        <title>The genome assembly and annotation of the cricket Gryllus longicercus Weissman &amp; Gray.</title>
        <authorList>
            <person name="Szrajer S."/>
            <person name="Gray D."/>
            <person name="Ylla G."/>
        </authorList>
    </citation>
    <scope>NUCLEOTIDE SEQUENCE [LARGE SCALE GENOMIC DNA]</scope>
    <source>
        <strain evidence="17">DAG 2021-001</strain>
        <tissue evidence="17">Whole body minus gut</tissue>
    </source>
</reference>
<evidence type="ECO:0000256" key="7">
    <source>
        <dbReference type="ARBA" id="ARBA00022737"/>
    </source>
</evidence>
<feature type="compositionally biased region" description="Polar residues" evidence="15">
    <location>
        <begin position="382"/>
        <end position="391"/>
    </location>
</feature>
<evidence type="ECO:0000256" key="2">
    <source>
        <dbReference type="ARBA" id="ARBA00004282"/>
    </source>
</evidence>
<dbReference type="PROSITE" id="PS01159">
    <property type="entry name" value="WW_DOMAIN_1"/>
    <property type="match status" value="2"/>
</dbReference>
<feature type="compositionally biased region" description="Low complexity" evidence="15">
    <location>
        <begin position="211"/>
        <end position="225"/>
    </location>
</feature>
<keyword evidence="12" id="KW-0539">Nucleus</keyword>
<feature type="domain" description="WW" evidence="16">
    <location>
        <begin position="144"/>
        <end position="177"/>
    </location>
</feature>
<dbReference type="FunFam" id="2.20.70.10:FF:000012">
    <property type="entry name" value="transcriptional coactivator YAP1 isoform X2"/>
    <property type="match status" value="1"/>
</dbReference>
<feature type="region of interest" description="Disordered" evidence="15">
    <location>
        <begin position="179"/>
        <end position="242"/>
    </location>
</feature>
<gene>
    <name evidence="17" type="ORF">R5R35_005241</name>
</gene>
<dbReference type="PROSITE" id="PS50020">
    <property type="entry name" value="WW_DOMAIN_2"/>
    <property type="match status" value="2"/>
</dbReference>
<keyword evidence="10" id="KW-0010">Activator</keyword>
<dbReference type="Gene3D" id="6.20.430.10">
    <property type="match status" value="1"/>
</dbReference>
<keyword evidence="7" id="KW-0677">Repeat</keyword>
<keyword evidence="18" id="KW-1185">Reference proteome</keyword>
<evidence type="ECO:0000256" key="4">
    <source>
        <dbReference type="ARBA" id="ARBA00022490"/>
    </source>
</evidence>
<feature type="compositionally biased region" description="Low complexity" evidence="15">
    <location>
        <begin position="113"/>
        <end position="125"/>
    </location>
</feature>
<proteinExistence type="inferred from homology"/>
<feature type="compositionally biased region" description="Low complexity" evidence="15">
    <location>
        <begin position="180"/>
        <end position="197"/>
    </location>
</feature>
<dbReference type="GO" id="GO:0005737">
    <property type="term" value="C:cytoplasm"/>
    <property type="evidence" value="ECO:0007669"/>
    <property type="project" value="UniProtKB-SubCell"/>
</dbReference>
<dbReference type="GO" id="GO:0035329">
    <property type="term" value="P:hippo signaling"/>
    <property type="evidence" value="ECO:0007669"/>
    <property type="project" value="TreeGrafter"/>
</dbReference>